<gene>
    <name evidence="12" type="ORF">TWF730_001258</name>
</gene>
<dbReference type="SUPFAM" id="SSF54373">
    <property type="entry name" value="FAD-linked reductases, C-terminal domain"/>
    <property type="match status" value="1"/>
</dbReference>
<feature type="binding site" evidence="7">
    <location>
        <begin position="587"/>
        <end position="588"/>
    </location>
    <ligand>
        <name>FAD</name>
        <dbReference type="ChEBI" id="CHEBI:57692"/>
    </ligand>
</feature>
<dbReference type="InterPro" id="IPR036188">
    <property type="entry name" value="FAD/NAD-bd_sf"/>
</dbReference>
<feature type="domain" description="Glucose-methanol-choline oxidoreductase N-terminal" evidence="10">
    <location>
        <begin position="93"/>
        <end position="116"/>
    </location>
</feature>
<evidence type="ECO:0000256" key="7">
    <source>
        <dbReference type="PIRSR" id="PIRSR000137-2"/>
    </source>
</evidence>
<dbReference type="AlphaFoldDB" id="A0AAV9UI46"/>
<dbReference type="InterPro" id="IPR007867">
    <property type="entry name" value="GMC_OxRtase_C"/>
</dbReference>
<dbReference type="Pfam" id="PF05199">
    <property type="entry name" value="GMC_oxred_C"/>
    <property type="match status" value="1"/>
</dbReference>
<dbReference type="PROSITE" id="PS00624">
    <property type="entry name" value="GMC_OXRED_2"/>
    <property type="match status" value="1"/>
</dbReference>
<dbReference type="GO" id="GO:0016614">
    <property type="term" value="F:oxidoreductase activity, acting on CH-OH group of donors"/>
    <property type="evidence" value="ECO:0007669"/>
    <property type="project" value="InterPro"/>
</dbReference>
<feature type="active site" description="Proton donor" evidence="6">
    <location>
        <position position="541"/>
    </location>
</feature>
<evidence type="ECO:0000256" key="5">
    <source>
        <dbReference type="ARBA" id="ARBA00023002"/>
    </source>
</evidence>
<evidence type="ECO:0000256" key="8">
    <source>
        <dbReference type="RuleBase" id="RU003968"/>
    </source>
</evidence>
<evidence type="ECO:0000256" key="3">
    <source>
        <dbReference type="ARBA" id="ARBA00022630"/>
    </source>
</evidence>
<name>A0AAV9UI46_9PEZI</name>
<evidence type="ECO:0000256" key="6">
    <source>
        <dbReference type="PIRSR" id="PIRSR000137-1"/>
    </source>
</evidence>
<feature type="compositionally biased region" description="Basic and acidic residues" evidence="9">
    <location>
        <begin position="462"/>
        <end position="474"/>
    </location>
</feature>
<dbReference type="GO" id="GO:0050660">
    <property type="term" value="F:flavin adenine dinucleotide binding"/>
    <property type="evidence" value="ECO:0007669"/>
    <property type="project" value="InterPro"/>
</dbReference>
<comment type="caution">
    <text evidence="12">The sequence shown here is derived from an EMBL/GenBank/DDBJ whole genome shotgun (WGS) entry which is preliminary data.</text>
</comment>
<comment type="cofactor">
    <cofactor evidence="1 7">
        <name>FAD</name>
        <dbReference type="ChEBI" id="CHEBI:57692"/>
    </cofactor>
</comment>
<feature type="active site" description="Proton acceptor" evidence="6">
    <location>
        <position position="586"/>
    </location>
</feature>
<evidence type="ECO:0000256" key="9">
    <source>
        <dbReference type="SAM" id="MobiDB-lite"/>
    </source>
</evidence>
<proteinExistence type="inferred from homology"/>
<dbReference type="PANTHER" id="PTHR11552">
    <property type="entry name" value="GLUCOSE-METHANOL-CHOLINE GMC OXIDOREDUCTASE"/>
    <property type="match status" value="1"/>
</dbReference>
<dbReference type="InterPro" id="IPR000172">
    <property type="entry name" value="GMC_OxRdtase_N"/>
</dbReference>
<dbReference type="Gene3D" id="3.30.560.10">
    <property type="entry name" value="Glucose Oxidase, domain 3"/>
    <property type="match status" value="1"/>
</dbReference>
<comment type="similarity">
    <text evidence="2 8">Belongs to the GMC oxidoreductase family.</text>
</comment>
<keyword evidence="3 8" id="KW-0285">Flavoprotein</keyword>
<feature type="domain" description="Glucose-methanol-choline oxidoreductase N-terminal" evidence="11">
    <location>
        <begin position="280"/>
        <end position="294"/>
    </location>
</feature>
<keyword evidence="4 7" id="KW-0274">FAD</keyword>
<dbReference type="PROSITE" id="PS00623">
    <property type="entry name" value="GMC_OXRED_1"/>
    <property type="match status" value="1"/>
</dbReference>
<sequence>MGMPNISPSEFAARQFDYLIVGGGTAGLVVASRLTEDASITVGVIEAGTSGFGDPLIEIPGRFGEAIHTKYDWGFETSAQEGLGNRKLEWARGKALGGSSAINFFTWMRGNKQDYDSWEELGNKGWGWKSMIPFFKKVEKFIQPGPDQEKHKLDYNPESHGSSGFIQTSYSKQHGAHHEHWHETLQNMGVQRRPTFDGSNVGVWTGLTSVNADTKRSYAANEYYLPYASRKNLAVICDSIAREVILEPFNGQLMATGVRFEAGGSEYVAFASKEIVVSCGSVQSPLILELSGIGNPEILKAANIEVKIENKNVGENLQDRLMVAMVYEIDSTTPNADDLRTNQALATSADEEYERNRTGLRAVLPCSFTYLPLSQFIAEDGISRLAAQAKATWGHKADVPRNRNLLQKLTSKEPLGQMEYVFDTRNWYPVFELEDGKKYGTMLQMLQYPFSTGSLHIPPKPPGKEKTTSDDKPIIDPMYYQGNGVLDKTIMAEGLKFGHKITKTAPLCNLIKQRVFPPPPKDDGDEDFFEYVKHHTISDWHPTGTCAMGGSGGSRYGVVDERLKVYGTTNLRCIDASIMPSQISCHPQATVYAIAEKGASMILEDLKAL</sequence>
<evidence type="ECO:0000256" key="2">
    <source>
        <dbReference type="ARBA" id="ARBA00010790"/>
    </source>
</evidence>
<evidence type="ECO:0000313" key="12">
    <source>
        <dbReference type="EMBL" id="KAK6341762.1"/>
    </source>
</evidence>
<accession>A0AAV9UI46</accession>
<organism evidence="12 13">
    <name type="scientific">Orbilia blumenaviensis</name>
    <dbReference type="NCBI Taxonomy" id="1796055"/>
    <lineage>
        <taxon>Eukaryota</taxon>
        <taxon>Fungi</taxon>
        <taxon>Dikarya</taxon>
        <taxon>Ascomycota</taxon>
        <taxon>Pezizomycotina</taxon>
        <taxon>Orbiliomycetes</taxon>
        <taxon>Orbiliales</taxon>
        <taxon>Orbiliaceae</taxon>
        <taxon>Orbilia</taxon>
    </lineage>
</organism>
<dbReference type="PANTHER" id="PTHR11552:SF201">
    <property type="entry name" value="GLUCOSE-METHANOL-CHOLINE OXIDOREDUCTASE N-TERMINAL DOMAIN-CONTAINING PROTEIN"/>
    <property type="match status" value="1"/>
</dbReference>
<dbReference type="Gene3D" id="3.50.50.60">
    <property type="entry name" value="FAD/NAD(P)-binding domain"/>
    <property type="match status" value="1"/>
</dbReference>
<dbReference type="InterPro" id="IPR012132">
    <property type="entry name" value="GMC_OxRdtase"/>
</dbReference>
<dbReference type="PIRSF" id="PIRSF000137">
    <property type="entry name" value="Alcohol_oxidase"/>
    <property type="match status" value="1"/>
</dbReference>
<evidence type="ECO:0000259" key="10">
    <source>
        <dbReference type="PROSITE" id="PS00623"/>
    </source>
</evidence>
<keyword evidence="13" id="KW-1185">Reference proteome</keyword>
<evidence type="ECO:0000256" key="1">
    <source>
        <dbReference type="ARBA" id="ARBA00001974"/>
    </source>
</evidence>
<dbReference type="EMBL" id="JAVHNS010000010">
    <property type="protein sequence ID" value="KAK6341762.1"/>
    <property type="molecule type" value="Genomic_DNA"/>
</dbReference>
<feature type="region of interest" description="Disordered" evidence="9">
    <location>
        <begin position="454"/>
        <end position="474"/>
    </location>
</feature>
<feature type="binding site" evidence="7">
    <location>
        <begin position="540"/>
        <end position="541"/>
    </location>
    <ligand>
        <name>FAD</name>
        <dbReference type="ChEBI" id="CHEBI:57692"/>
    </ligand>
</feature>
<dbReference type="SUPFAM" id="SSF51905">
    <property type="entry name" value="FAD/NAD(P)-binding domain"/>
    <property type="match status" value="1"/>
</dbReference>
<evidence type="ECO:0000313" key="13">
    <source>
        <dbReference type="Proteomes" id="UP001373714"/>
    </source>
</evidence>
<dbReference type="Proteomes" id="UP001373714">
    <property type="component" value="Unassembled WGS sequence"/>
</dbReference>
<reference evidence="12 13" key="1">
    <citation type="submission" date="2019-10" db="EMBL/GenBank/DDBJ databases">
        <authorList>
            <person name="Palmer J.M."/>
        </authorList>
    </citation>
    <scope>NUCLEOTIDE SEQUENCE [LARGE SCALE GENOMIC DNA]</scope>
    <source>
        <strain evidence="12 13">TWF730</strain>
    </source>
</reference>
<evidence type="ECO:0000259" key="11">
    <source>
        <dbReference type="PROSITE" id="PS00624"/>
    </source>
</evidence>
<evidence type="ECO:0000256" key="4">
    <source>
        <dbReference type="ARBA" id="ARBA00022827"/>
    </source>
</evidence>
<protein>
    <recommendedName>
        <fullName evidence="10 11">Glucose-methanol-choline oxidoreductase N-terminal domain-containing protein</fullName>
    </recommendedName>
</protein>
<dbReference type="Pfam" id="PF00732">
    <property type="entry name" value="GMC_oxred_N"/>
    <property type="match status" value="1"/>
</dbReference>
<keyword evidence="5" id="KW-0560">Oxidoreductase</keyword>